<dbReference type="CDD" id="cd03880">
    <property type="entry name" value="M28_QC_like"/>
    <property type="match status" value="1"/>
</dbReference>
<evidence type="ECO:0000256" key="5">
    <source>
        <dbReference type="ARBA" id="ARBA00023315"/>
    </source>
</evidence>
<dbReference type="GO" id="GO:0016603">
    <property type="term" value="F:glutaminyl-peptide cyclotransferase activity"/>
    <property type="evidence" value="ECO:0007669"/>
    <property type="project" value="UniProtKB-EC"/>
</dbReference>
<dbReference type="InterPro" id="IPR040234">
    <property type="entry name" value="QC/QCL"/>
</dbReference>
<keyword evidence="5" id="KW-0012">Acyltransferase</keyword>
<dbReference type="PANTHER" id="PTHR12283">
    <property type="entry name" value="GLUTAMINYL-PEPTIDE CYCLOTRANSFERASE"/>
    <property type="match status" value="1"/>
</dbReference>
<accession>A0A9W2ZTI4</accession>
<evidence type="ECO:0000256" key="2">
    <source>
        <dbReference type="ARBA" id="ARBA00006014"/>
    </source>
</evidence>
<comment type="catalytic activity">
    <reaction evidence="1">
        <text>N-terminal L-glutaminyl-[peptide] = N-terminal 5-oxo-L-prolyl-[peptide] + NH4(+)</text>
        <dbReference type="Rhea" id="RHEA:23652"/>
        <dbReference type="Rhea" id="RHEA-COMP:11736"/>
        <dbReference type="Rhea" id="RHEA-COMP:11846"/>
        <dbReference type="ChEBI" id="CHEBI:28938"/>
        <dbReference type="ChEBI" id="CHEBI:64722"/>
        <dbReference type="ChEBI" id="CHEBI:87215"/>
        <dbReference type="EC" id="2.3.2.5"/>
    </reaction>
</comment>
<keyword evidence="7" id="KW-1185">Reference proteome</keyword>
<dbReference type="RefSeq" id="XP_055878269.1">
    <property type="nucleotide sequence ID" value="XM_056022294.1"/>
</dbReference>
<dbReference type="Pfam" id="PF04389">
    <property type="entry name" value="Peptidase_M28"/>
    <property type="match status" value="1"/>
</dbReference>
<evidence type="ECO:0000256" key="1">
    <source>
        <dbReference type="ARBA" id="ARBA00000001"/>
    </source>
</evidence>
<proteinExistence type="inferred from homology"/>
<dbReference type="OrthoDB" id="3907302at2759"/>
<evidence type="ECO:0000313" key="8">
    <source>
        <dbReference type="RefSeq" id="XP_055878269.1"/>
    </source>
</evidence>
<dbReference type="SUPFAM" id="SSF53187">
    <property type="entry name" value="Zn-dependent exopeptidases"/>
    <property type="match status" value="1"/>
</dbReference>
<protein>
    <recommendedName>
        <fullName evidence="3">glutaminyl-peptide cyclotransferase</fullName>
        <ecNumber evidence="3">2.3.2.5</ecNumber>
    </recommendedName>
</protein>
<dbReference type="InterPro" id="IPR007484">
    <property type="entry name" value="Peptidase_M28"/>
</dbReference>
<evidence type="ECO:0000313" key="7">
    <source>
        <dbReference type="Proteomes" id="UP001165740"/>
    </source>
</evidence>
<sequence>MDSRRCGHVGGTFAMLLLAGVLVLLCGRCTCMLFNTRTTKQTCIPWLSTQTVQLLTRGMSNMTNLESYLLPNIAISRVSGTRGNGLVREFIRTEMTSLGWHVEEDQFRDLTPYGEIPFSNVIATLDPAVTKRIVLACHYDSKLLPGFVAASDSAAPCSVMIETARWLGSMVSEAYSQGTIDFTLQLLFFDGEEAFIRWSDDDSLYGSRHLAELWERTPDRNYPSVNSLKNIKFFILLDLIGTTDTRFVNYYSNTSSLYYRMVTIEQCLKRMSLLPAATYQSVMFSTRGASQNVEDDHTPFIHKGVPVLHLISTPFPTAWHSVRDTIGNLNFQVIDKFSRVLRVFLASLLTGS</sequence>
<dbReference type="Proteomes" id="UP001165740">
    <property type="component" value="Chromosome 3"/>
</dbReference>
<keyword evidence="4" id="KW-0808">Transferase</keyword>
<evidence type="ECO:0000256" key="4">
    <source>
        <dbReference type="ARBA" id="ARBA00022679"/>
    </source>
</evidence>
<gene>
    <name evidence="8" type="primary">LOC106075989</name>
</gene>
<dbReference type="AlphaFoldDB" id="A0A9W2ZTI4"/>
<dbReference type="InterPro" id="IPR037457">
    <property type="entry name" value="M28_QC"/>
</dbReference>
<dbReference type="Gene3D" id="3.40.630.10">
    <property type="entry name" value="Zn peptidases"/>
    <property type="match status" value="1"/>
</dbReference>
<reference evidence="8" key="1">
    <citation type="submission" date="2025-08" db="UniProtKB">
        <authorList>
            <consortium name="RefSeq"/>
        </authorList>
    </citation>
    <scope>IDENTIFICATION</scope>
</reference>
<dbReference type="GO" id="GO:0008270">
    <property type="term" value="F:zinc ion binding"/>
    <property type="evidence" value="ECO:0007669"/>
    <property type="project" value="TreeGrafter"/>
</dbReference>
<dbReference type="OMA" id="CAHWDSR"/>
<organism evidence="7 8">
    <name type="scientific">Biomphalaria glabrata</name>
    <name type="common">Bloodfluke planorb</name>
    <name type="synonym">Freshwater snail</name>
    <dbReference type="NCBI Taxonomy" id="6526"/>
    <lineage>
        <taxon>Eukaryota</taxon>
        <taxon>Metazoa</taxon>
        <taxon>Spiralia</taxon>
        <taxon>Lophotrochozoa</taxon>
        <taxon>Mollusca</taxon>
        <taxon>Gastropoda</taxon>
        <taxon>Heterobranchia</taxon>
        <taxon>Euthyneura</taxon>
        <taxon>Panpulmonata</taxon>
        <taxon>Hygrophila</taxon>
        <taxon>Lymnaeoidea</taxon>
        <taxon>Planorbidae</taxon>
        <taxon>Biomphalaria</taxon>
    </lineage>
</organism>
<evidence type="ECO:0000256" key="3">
    <source>
        <dbReference type="ARBA" id="ARBA00012012"/>
    </source>
</evidence>
<comment type="similarity">
    <text evidence="2">Belongs to the glutaminyl-peptide cyclotransferase family.</text>
</comment>
<dbReference type="EC" id="2.3.2.5" evidence="3"/>
<name>A0A9W2ZTI4_BIOGL</name>
<dbReference type="GeneID" id="106075989"/>
<dbReference type="PANTHER" id="PTHR12283:SF6">
    <property type="entry name" value="GLUTAMINYL-PEPTIDE CYCLOTRANSFERASE-RELATED"/>
    <property type="match status" value="1"/>
</dbReference>
<evidence type="ECO:0000259" key="6">
    <source>
        <dbReference type="Pfam" id="PF04389"/>
    </source>
</evidence>
<feature type="domain" description="Peptidase M28" evidence="6">
    <location>
        <begin position="120"/>
        <end position="343"/>
    </location>
</feature>